<dbReference type="OrthoDB" id="10032492at2759"/>
<proteinExistence type="predicted"/>
<dbReference type="GO" id="GO:0005886">
    <property type="term" value="C:plasma membrane"/>
    <property type="evidence" value="ECO:0007669"/>
    <property type="project" value="TreeGrafter"/>
</dbReference>
<organism evidence="7 8">
    <name type="scientific">Gonapodya prolifera (strain JEL478)</name>
    <name type="common">Monoblepharis prolifera</name>
    <dbReference type="NCBI Taxonomy" id="1344416"/>
    <lineage>
        <taxon>Eukaryota</taxon>
        <taxon>Fungi</taxon>
        <taxon>Fungi incertae sedis</taxon>
        <taxon>Chytridiomycota</taxon>
        <taxon>Chytridiomycota incertae sedis</taxon>
        <taxon>Monoblepharidomycetes</taxon>
        <taxon>Monoblepharidales</taxon>
        <taxon>Gonapodyaceae</taxon>
        <taxon>Gonapodya</taxon>
    </lineage>
</organism>
<evidence type="ECO:0000256" key="2">
    <source>
        <dbReference type="ARBA" id="ARBA00022692"/>
    </source>
</evidence>
<feature type="transmembrane region" description="Helical" evidence="5">
    <location>
        <begin position="166"/>
        <end position="188"/>
    </location>
</feature>
<feature type="transmembrane region" description="Helical" evidence="5">
    <location>
        <begin position="220"/>
        <end position="239"/>
    </location>
</feature>
<name>A0A139AC99_GONPJ</name>
<feature type="transmembrane region" description="Helical" evidence="5">
    <location>
        <begin position="124"/>
        <end position="146"/>
    </location>
</feature>
<feature type="transmembrane region" description="Helical" evidence="5">
    <location>
        <begin position="90"/>
        <end position="112"/>
    </location>
</feature>
<feature type="non-terminal residue" evidence="7">
    <location>
        <position position="1"/>
    </location>
</feature>
<evidence type="ECO:0000256" key="3">
    <source>
        <dbReference type="ARBA" id="ARBA00022989"/>
    </source>
</evidence>
<keyword evidence="2 5" id="KW-0812">Transmembrane</keyword>
<dbReference type="OMA" id="IYTFYVW"/>
<dbReference type="InterPro" id="IPR050911">
    <property type="entry name" value="DRAM/TMEM150_Autophagy_Mod"/>
</dbReference>
<feature type="transmembrane region" description="Helical" evidence="5">
    <location>
        <begin position="6"/>
        <end position="25"/>
    </location>
</feature>
<feature type="non-terminal residue" evidence="7">
    <location>
        <position position="243"/>
    </location>
</feature>
<evidence type="ECO:0000259" key="6">
    <source>
        <dbReference type="Pfam" id="PF10277"/>
    </source>
</evidence>
<dbReference type="Proteomes" id="UP000070544">
    <property type="component" value="Unassembled WGS sequence"/>
</dbReference>
<feature type="domain" description="CWH43-like N-terminal" evidence="6">
    <location>
        <begin position="5"/>
        <end position="240"/>
    </location>
</feature>
<feature type="transmembrane region" description="Helical" evidence="5">
    <location>
        <begin position="52"/>
        <end position="70"/>
    </location>
</feature>
<gene>
    <name evidence="7" type="ORF">M427DRAFT_81918</name>
</gene>
<dbReference type="AlphaFoldDB" id="A0A139AC99"/>
<keyword evidence="3 5" id="KW-1133">Transmembrane helix</keyword>
<dbReference type="InterPro" id="IPR019402">
    <property type="entry name" value="CWH43_N"/>
</dbReference>
<keyword evidence="8" id="KW-1185">Reference proteome</keyword>
<evidence type="ECO:0000313" key="7">
    <source>
        <dbReference type="EMBL" id="KXS14432.1"/>
    </source>
</evidence>
<dbReference type="PANTHER" id="PTHR21324">
    <property type="entry name" value="FASTING-INDUCIBLE INTEGRAL MEMBRANE PROTEIN TM6P1-RELATED"/>
    <property type="match status" value="1"/>
</dbReference>
<dbReference type="Pfam" id="PF10277">
    <property type="entry name" value="Frag1"/>
    <property type="match status" value="1"/>
</dbReference>
<evidence type="ECO:0000256" key="4">
    <source>
        <dbReference type="ARBA" id="ARBA00023136"/>
    </source>
</evidence>
<accession>A0A139AC99</accession>
<dbReference type="STRING" id="1344416.A0A139AC99"/>
<evidence type="ECO:0000256" key="1">
    <source>
        <dbReference type="ARBA" id="ARBA00004127"/>
    </source>
</evidence>
<protein>
    <recommendedName>
        <fullName evidence="6">CWH43-like N-terminal domain-containing protein</fullName>
    </recommendedName>
</protein>
<keyword evidence="4 5" id="KW-0472">Membrane</keyword>
<sequence>YALPPVISSVVWSGTILALLLLWAARDGAARYQPTNTTILYISDVGARYKSLFIAGATVSVIFFLLSITIDRHLRHVGYLPPALRKREWWFAVLSIFFAFVGSICIILLTIFDDVNHDATHWTLTLVFIIGLALSALFSCLEVWWLQKDYDLAGRPWKYLWESQKIKLTVAALAIVMIILMVSCGGVGSKHSTTVNTSASTTSATAPDPRCNGAQSAAAVLEWFIAFPLIAAYFASFLADAWP</sequence>
<reference evidence="7 8" key="1">
    <citation type="journal article" date="2015" name="Genome Biol. Evol.">
        <title>Phylogenomic analyses indicate that early fungi evolved digesting cell walls of algal ancestors of land plants.</title>
        <authorList>
            <person name="Chang Y."/>
            <person name="Wang S."/>
            <person name="Sekimoto S."/>
            <person name="Aerts A.L."/>
            <person name="Choi C."/>
            <person name="Clum A."/>
            <person name="LaButti K.M."/>
            <person name="Lindquist E.A."/>
            <person name="Yee Ngan C."/>
            <person name="Ohm R.A."/>
            <person name="Salamov A.A."/>
            <person name="Grigoriev I.V."/>
            <person name="Spatafora J.W."/>
            <person name="Berbee M.L."/>
        </authorList>
    </citation>
    <scope>NUCLEOTIDE SEQUENCE [LARGE SCALE GENOMIC DNA]</scope>
    <source>
        <strain evidence="7 8">JEL478</strain>
    </source>
</reference>
<dbReference type="EMBL" id="KQ965769">
    <property type="protein sequence ID" value="KXS14432.1"/>
    <property type="molecule type" value="Genomic_DNA"/>
</dbReference>
<comment type="subcellular location">
    <subcellularLocation>
        <location evidence="1">Endomembrane system</location>
        <topology evidence="1">Multi-pass membrane protein</topology>
    </subcellularLocation>
</comment>
<evidence type="ECO:0000256" key="5">
    <source>
        <dbReference type="SAM" id="Phobius"/>
    </source>
</evidence>
<dbReference type="PANTHER" id="PTHR21324:SF2">
    <property type="entry name" value="EG:22E5.9 PROTEIN"/>
    <property type="match status" value="1"/>
</dbReference>
<evidence type="ECO:0000313" key="8">
    <source>
        <dbReference type="Proteomes" id="UP000070544"/>
    </source>
</evidence>
<dbReference type="GO" id="GO:0012505">
    <property type="term" value="C:endomembrane system"/>
    <property type="evidence" value="ECO:0007669"/>
    <property type="project" value="UniProtKB-SubCell"/>
</dbReference>